<evidence type="ECO:0000313" key="1">
    <source>
        <dbReference type="EMBL" id="KAG5447773.1"/>
    </source>
</evidence>
<dbReference type="Proteomes" id="UP000286415">
    <property type="component" value="Unassembled WGS sequence"/>
</dbReference>
<reference evidence="1 2" key="1">
    <citation type="journal article" date="2018" name="Biotechnol. Adv.">
        <title>Improved genomic resources and new bioinformatic workflow for the carcinogenic parasite Clonorchis sinensis: Biotechnological implications.</title>
        <authorList>
            <person name="Wang D."/>
            <person name="Korhonen P.K."/>
            <person name="Gasser R.B."/>
            <person name="Young N.D."/>
        </authorList>
    </citation>
    <scope>NUCLEOTIDE SEQUENCE [LARGE SCALE GENOMIC DNA]</scope>
    <source>
        <strain evidence="1">Cs-k2</strain>
    </source>
</reference>
<organism evidence="1 2">
    <name type="scientific">Clonorchis sinensis</name>
    <name type="common">Chinese liver fluke</name>
    <dbReference type="NCBI Taxonomy" id="79923"/>
    <lineage>
        <taxon>Eukaryota</taxon>
        <taxon>Metazoa</taxon>
        <taxon>Spiralia</taxon>
        <taxon>Lophotrochozoa</taxon>
        <taxon>Platyhelminthes</taxon>
        <taxon>Trematoda</taxon>
        <taxon>Digenea</taxon>
        <taxon>Opisthorchiida</taxon>
        <taxon>Opisthorchiata</taxon>
        <taxon>Opisthorchiidae</taxon>
        <taxon>Clonorchis</taxon>
    </lineage>
</organism>
<dbReference type="AlphaFoldDB" id="A0A3R7JQ34"/>
<proteinExistence type="predicted"/>
<dbReference type="EMBL" id="NIRI02000042">
    <property type="protein sequence ID" value="KAG5447773.1"/>
    <property type="molecule type" value="Genomic_DNA"/>
</dbReference>
<reference evidence="1 2" key="2">
    <citation type="journal article" date="2021" name="Genomics">
        <title>High-quality reference genome for Clonorchis sinensis.</title>
        <authorList>
            <person name="Young N.D."/>
            <person name="Stroehlein A.J."/>
            <person name="Kinkar L."/>
            <person name="Wang T."/>
            <person name="Sohn W.M."/>
            <person name="Chang B.C.H."/>
            <person name="Kaur P."/>
            <person name="Weisz D."/>
            <person name="Dudchenko O."/>
            <person name="Aiden E.L."/>
            <person name="Korhonen P.K."/>
            <person name="Gasser R.B."/>
        </authorList>
    </citation>
    <scope>NUCLEOTIDE SEQUENCE [LARGE SCALE GENOMIC DNA]</scope>
    <source>
        <strain evidence="1">Cs-k2</strain>
    </source>
</reference>
<accession>A0A3R7JQ34</accession>
<name>A0A3R7JQ34_CLOSI</name>
<gene>
    <name evidence="1" type="ORF">CSKR_106806</name>
</gene>
<protein>
    <submittedName>
        <fullName evidence="1">Uncharacterized protein</fullName>
    </submittedName>
</protein>
<comment type="caution">
    <text evidence="1">The sequence shown here is derived from an EMBL/GenBank/DDBJ whole genome shotgun (WGS) entry which is preliminary data.</text>
</comment>
<dbReference type="OrthoDB" id="10568420at2759"/>
<keyword evidence="2" id="KW-1185">Reference proteome</keyword>
<sequence length="182" mass="20149">MGSLLFCPTSFCFCPPPSTPNELTLHNVLFEKRASLLVPVWRLHEAPLSPKLASTSPAKLTNSTYLPQWHLADKRPSTQSCYSLSRVSKALQVTSECSVSLMDIFLPILIQSSLPWLLLEESQCYTDLENLKARVHKVESKLASYQSIQPIACILSPDATCYPSDLAKASLLIDKPASDISR</sequence>
<dbReference type="InParanoid" id="A0A3R7JQ34"/>
<evidence type="ECO:0000313" key="2">
    <source>
        <dbReference type="Proteomes" id="UP000286415"/>
    </source>
</evidence>